<dbReference type="InterPro" id="IPR003593">
    <property type="entry name" value="AAA+_ATPase"/>
</dbReference>
<dbReference type="EMBL" id="JAQQAL010000008">
    <property type="protein sequence ID" value="MDC7225610.1"/>
    <property type="molecule type" value="Genomic_DNA"/>
</dbReference>
<keyword evidence="1" id="KW-0813">Transport</keyword>
<dbReference type="InterPro" id="IPR027417">
    <property type="entry name" value="P-loop_NTPase"/>
</dbReference>
<dbReference type="AlphaFoldDB" id="A0AAJ1IAC2"/>
<dbReference type="Proteomes" id="UP001221217">
    <property type="component" value="Unassembled WGS sequence"/>
</dbReference>
<reference evidence="5 6" key="1">
    <citation type="submission" date="2022-12" db="EMBL/GenBank/DDBJ databases">
        <title>Metagenome assembled genome from gulf of manar.</title>
        <authorList>
            <person name="Kohli P."/>
            <person name="Pk S."/>
            <person name="Venkata Ramana C."/>
            <person name="Sasikala C."/>
        </authorList>
    </citation>
    <scope>NUCLEOTIDE SEQUENCE [LARGE SCALE GENOMIC DNA]</scope>
    <source>
        <strain evidence="5">JB008</strain>
    </source>
</reference>
<proteinExistence type="predicted"/>
<dbReference type="GO" id="GO:0016887">
    <property type="term" value="F:ATP hydrolysis activity"/>
    <property type="evidence" value="ECO:0007669"/>
    <property type="project" value="InterPro"/>
</dbReference>
<evidence type="ECO:0000256" key="2">
    <source>
        <dbReference type="ARBA" id="ARBA00022741"/>
    </source>
</evidence>
<dbReference type="InterPro" id="IPR015856">
    <property type="entry name" value="ABC_transpr_CbiO/EcfA_su"/>
</dbReference>
<feature type="domain" description="ABC transporter" evidence="4">
    <location>
        <begin position="6"/>
        <end position="246"/>
    </location>
</feature>
<evidence type="ECO:0000313" key="5">
    <source>
        <dbReference type="EMBL" id="MDC7225610.1"/>
    </source>
</evidence>
<name>A0AAJ1IAC2_9SPIO</name>
<protein>
    <submittedName>
        <fullName evidence="5">ABC transporter ATP-binding protein</fullName>
    </submittedName>
</protein>
<evidence type="ECO:0000256" key="3">
    <source>
        <dbReference type="ARBA" id="ARBA00022840"/>
    </source>
</evidence>
<feature type="domain" description="ABC transporter" evidence="4">
    <location>
        <begin position="271"/>
        <end position="501"/>
    </location>
</feature>
<gene>
    <name evidence="5" type="ORF">PQJ61_02470</name>
</gene>
<dbReference type="InterPro" id="IPR050095">
    <property type="entry name" value="ECF_ABC_transporter_ATP-bd"/>
</dbReference>
<dbReference type="InterPro" id="IPR003439">
    <property type="entry name" value="ABC_transporter-like_ATP-bd"/>
</dbReference>
<accession>A0AAJ1IAC2</accession>
<organism evidence="5 6">
    <name type="scientific">Candidatus Thalassospirochaeta sargassi</name>
    <dbReference type="NCBI Taxonomy" id="3119039"/>
    <lineage>
        <taxon>Bacteria</taxon>
        <taxon>Pseudomonadati</taxon>
        <taxon>Spirochaetota</taxon>
        <taxon>Spirochaetia</taxon>
        <taxon>Spirochaetales</taxon>
        <taxon>Spirochaetaceae</taxon>
        <taxon>Candidatus Thalassospirochaeta</taxon>
    </lineage>
</organism>
<dbReference type="SUPFAM" id="SSF52540">
    <property type="entry name" value="P-loop containing nucleoside triphosphate hydrolases"/>
    <property type="match status" value="2"/>
</dbReference>
<keyword evidence="2" id="KW-0547">Nucleotide-binding</keyword>
<dbReference type="Gene3D" id="3.40.50.300">
    <property type="entry name" value="P-loop containing nucleotide triphosphate hydrolases"/>
    <property type="match status" value="2"/>
</dbReference>
<dbReference type="Pfam" id="PF00005">
    <property type="entry name" value="ABC_tran"/>
    <property type="match status" value="2"/>
</dbReference>
<dbReference type="GO" id="GO:0042626">
    <property type="term" value="F:ATPase-coupled transmembrane transporter activity"/>
    <property type="evidence" value="ECO:0007669"/>
    <property type="project" value="TreeGrafter"/>
</dbReference>
<evidence type="ECO:0000259" key="4">
    <source>
        <dbReference type="PROSITE" id="PS50893"/>
    </source>
</evidence>
<evidence type="ECO:0000256" key="1">
    <source>
        <dbReference type="ARBA" id="ARBA00022448"/>
    </source>
</evidence>
<dbReference type="PROSITE" id="PS50893">
    <property type="entry name" value="ABC_TRANSPORTER_2"/>
    <property type="match status" value="2"/>
</dbReference>
<dbReference type="GO" id="GO:0005524">
    <property type="term" value="F:ATP binding"/>
    <property type="evidence" value="ECO:0007669"/>
    <property type="project" value="UniProtKB-KW"/>
</dbReference>
<dbReference type="SMART" id="SM00382">
    <property type="entry name" value="AAA"/>
    <property type="match status" value="2"/>
</dbReference>
<sequence>MKKGHLTIKELNFRYPSWSGVSERQIFTDVSLELLPGEISVIFGGAESGKSSLALVISALVPKHTGGKISGSIDLDGLNIPGTGPAELTENCGIVFQDPERQTVTTECYTEVAFPLESLGVPFDEMDDRIRKNFDILGISHLVDKPVGETSGGEKKKIALAGLFVVAPDLWILDETMEELDNPYRVELMEKLKASGKTILILTSKYFSVFKKADSFYLLKDGTLSPRETGVFSRGFKKLLTEEGIIPDFSKLERSKPVNSGFTAGRPDSLLTAENLLYRYDGGFQLFIDSFTLSEGETLSIVGRNGCGKSTLAMLLCGLIEPSGGAIHAAGIEGVPPGNGALPAQLNAHCAYMFQNPDYQIFLPTVYDELAWGLKEAGCSPDIIKARVESTIVEFGLPDASTPPAMMSFSARKRLQAAIYYLLKRPVFILDEADTGLSFSDFIDLVERLKQICRGLIIITHNLELAAAVSDRVVGMSGGKIYKDILDFSADRLNEWLTESVDKHGDEE</sequence>
<evidence type="ECO:0000313" key="6">
    <source>
        <dbReference type="Proteomes" id="UP001221217"/>
    </source>
</evidence>
<comment type="caution">
    <text evidence="5">The sequence shown here is derived from an EMBL/GenBank/DDBJ whole genome shotgun (WGS) entry which is preliminary data.</text>
</comment>
<keyword evidence="3 5" id="KW-0067">ATP-binding</keyword>
<dbReference type="GO" id="GO:0043190">
    <property type="term" value="C:ATP-binding cassette (ABC) transporter complex"/>
    <property type="evidence" value="ECO:0007669"/>
    <property type="project" value="TreeGrafter"/>
</dbReference>
<dbReference type="PANTHER" id="PTHR43553">
    <property type="entry name" value="HEAVY METAL TRANSPORTER"/>
    <property type="match status" value="1"/>
</dbReference>
<dbReference type="CDD" id="cd03225">
    <property type="entry name" value="ABC_cobalt_CbiO_domain1"/>
    <property type="match status" value="2"/>
</dbReference>